<organism evidence="1">
    <name type="scientific">marine metagenome</name>
    <dbReference type="NCBI Taxonomy" id="408172"/>
    <lineage>
        <taxon>unclassified sequences</taxon>
        <taxon>metagenomes</taxon>
        <taxon>ecological metagenomes</taxon>
    </lineage>
</organism>
<proteinExistence type="predicted"/>
<reference evidence="1" key="1">
    <citation type="submission" date="2018-05" db="EMBL/GenBank/DDBJ databases">
        <authorList>
            <person name="Lanie J.A."/>
            <person name="Ng W.-L."/>
            <person name="Kazmierczak K.M."/>
            <person name="Andrzejewski T.M."/>
            <person name="Davidsen T.M."/>
            <person name="Wayne K.J."/>
            <person name="Tettelin H."/>
            <person name="Glass J.I."/>
            <person name="Rusch D."/>
            <person name="Podicherti R."/>
            <person name="Tsui H.-C.T."/>
            <person name="Winkler M.E."/>
        </authorList>
    </citation>
    <scope>NUCLEOTIDE SEQUENCE</scope>
</reference>
<protein>
    <recommendedName>
        <fullName evidence="2">DUF1552 domain-containing protein</fullName>
    </recommendedName>
</protein>
<dbReference type="Pfam" id="PF07586">
    <property type="entry name" value="HXXSHH"/>
    <property type="match status" value="1"/>
</dbReference>
<feature type="non-terminal residue" evidence="1">
    <location>
        <position position="1"/>
    </location>
</feature>
<name>A0A382QIR8_9ZZZZ</name>
<sequence>IRIGVSVDQLAANHVGKHTKLPSLELSTDRVRRSGRCDSGYSCAYQYNLAWKTESLPMAPECNPRAVFERLFGDGLSKEQAESRTRRLRHEKSLLDFVLEDAKNLQRDLGRTDRAKLDEYLTGVRELEQRIETAEKFEAKKPTYPKPDGIPKDYGEHLRVMFDLMVLAFQTDVTRVSSFLLAHDGSNRSFREIGVPDGHHAISHHRDDKKKVEKLAKIDCFYAEQFAYFLKKLKGVREVDGSPLLDHCMITYGGGISDGDRHRHVDLPILLAGGRAANLSVGRQHDYGGVPLTNLFLSLLEHMGVDADVLGDSTGKLAVL</sequence>
<gene>
    <name evidence="1" type="ORF">METZ01_LOCUS337712</name>
</gene>
<dbReference type="InterPro" id="IPR011447">
    <property type="entry name" value="DUF1552"/>
</dbReference>
<evidence type="ECO:0000313" key="1">
    <source>
        <dbReference type="EMBL" id="SVC84858.1"/>
    </source>
</evidence>
<dbReference type="AlphaFoldDB" id="A0A382QIR8"/>
<accession>A0A382QIR8</accession>
<evidence type="ECO:0008006" key="2">
    <source>
        <dbReference type="Google" id="ProtNLM"/>
    </source>
</evidence>
<dbReference type="EMBL" id="UINC01114507">
    <property type="protein sequence ID" value="SVC84858.1"/>
    <property type="molecule type" value="Genomic_DNA"/>
</dbReference>